<dbReference type="InterPro" id="IPR000757">
    <property type="entry name" value="Beta-glucanase-like"/>
</dbReference>
<dbReference type="RefSeq" id="WP_164650900.1">
    <property type="nucleotide sequence ID" value="NZ_CP047476.1"/>
</dbReference>
<dbReference type="InterPro" id="IPR050546">
    <property type="entry name" value="Glycosyl_Hydrlase_16"/>
</dbReference>
<dbReference type="AlphaFoldDB" id="A0A7Z2YG98"/>
<dbReference type="Pfam" id="PF00722">
    <property type="entry name" value="Glyco_hydro_16"/>
    <property type="match status" value="1"/>
</dbReference>
<name>A0A7Z2YG98_9VIBR</name>
<dbReference type="GO" id="GO:0005975">
    <property type="term" value="P:carbohydrate metabolic process"/>
    <property type="evidence" value="ECO:0007669"/>
    <property type="project" value="InterPro"/>
</dbReference>
<dbReference type="PANTHER" id="PTHR10963:SF55">
    <property type="entry name" value="GLYCOSIDE HYDROLASE FAMILY 16 PROTEIN"/>
    <property type="match status" value="1"/>
</dbReference>
<dbReference type="Gene3D" id="2.60.120.200">
    <property type="match status" value="1"/>
</dbReference>
<gene>
    <name evidence="3" type="ORF">GT360_21070</name>
</gene>
<keyword evidence="3" id="KW-0378">Hydrolase</keyword>
<evidence type="ECO:0000313" key="3">
    <source>
        <dbReference type="EMBL" id="QIA65989.1"/>
    </source>
</evidence>
<evidence type="ECO:0000313" key="4">
    <source>
        <dbReference type="Proteomes" id="UP000464262"/>
    </source>
</evidence>
<comment type="similarity">
    <text evidence="1">Belongs to the glycosyl hydrolase 16 family.</text>
</comment>
<evidence type="ECO:0000256" key="1">
    <source>
        <dbReference type="ARBA" id="ARBA00006865"/>
    </source>
</evidence>
<protein>
    <submittedName>
        <fullName evidence="3">Family 16 glycosylhydrolase</fullName>
    </submittedName>
</protein>
<dbReference type="GO" id="GO:0004553">
    <property type="term" value="F:hydrolase activity, hydrolyzing O-glycosyl compounds"/>
    <property type="evidence" value="ECO:0007669"/>
    <property type="project" value="InterPro"/>
</dbReference>
<proteinExistence type="inferred from homology"/>
<dbReference type="PANTHER" id="PTHR10963">
    <property type="entry name" value="GLYCOSYL HYDROLASE-RELATED"/>
    <property type="match status" value="1"/>
</dbReference>
<keyword evidence="4" id="KW-1185">Reference proteome</keyword>
<dbReference type="SUPFAM" id="SSF49899">
    <property type="entry name" value="Concanavalin A-like lectins/glucanases"/>
    <property type="match status" value="1"/>
</dbReference>
<dbReference type="InterPro" id="IPR013320">
    <property type="entry name" value="ConA-like_dom_sf"/>
</dbReference>
<dbReference type="EMBL" id="CP047476">
    <property type="protein sequence ID" value="QIA65989.1"/>
    <property type="molecule type" value="Genomic_DNA"/>
</dbReference>
<feature type="domain" description="GH16" evidence="2">
    <location>
        <begin position="8"/>
        <end position="66"/>
    </location>
</feature>
<evidence type="ECO:0000259" key="2">
    <source>
        <dbReference type="Pfam" id="PF00722"/>
    </source>
</evidence>
<sequence length="67" mass="7798">MITLTFGDELHIHVVEWTPESIRFYVDEKRHHEFDINVVDKELNPFHKPHYLIMNLAVGGAWAGEPG</sequence>
<organism evidence="3 4">
    <name type="scientific">Vibrio astriarenae</name>
    <dbReference type="NCBI Taxonomy" id="1481923"/>
    <lineage>
        <taxon>Bacteria</taxon>
        <taxon>Pseudomonadati</taxon>
        <taxon>Pseudomonadota</taxon>
        <taxon>Gammaproteobacteria</taxon>
        <taxon>Vibrionales</taxon>
        <taxon>Vibrionaceae</taxon>
        <taxon>Vibrio</taxon>
    </lineage>
</organism>
<dbReference type="Proteomes" id="UP000464262">
    <property type="component" value="Chromosome 2"/>
</dbReference>
<accession>A0A7Z2YG98</accession>
<reference evidence="3 4" key="1">
    <citation type="submission" date="2020-01" db="EMBL/GenBank/DDBJ databases">
        <title>Whole genome and functional gene identification of agarase of Vibrio HN897.</title>
        <authorList>
            <person name="Liu Y."/>
            <person name="Zhao Z."/>
        </authorList>
    </citation>
    <scope>NUCLEOTIDE SEQUENCE [LARGE SCALE GENOMIC DNA]</scope>
    <source>
        <strain evidence="3 4">HN897</strain>
    </source>
</reference>
<dbReference type="KEGG" id="vas:GT360_21070"/>